<dbReference type="EMBL" id="QXGD01000022">
    <property type="protein sequence ID" value="KAE9257473.1"/>
    <property type="molecule type" value="Genomic_DNA"/>
</dbReference>
<dbReference type="Proteomes" id="UP000429523">
    <property type="component" value="Unassembled WGS sequence"/>
</dbReference>
<evidence type="ECO:0000313" key="2">
    <source>
        <dbReference type="EMBL" id="KAE8949577.1"/>
    </source>
</evidence>
<gene>
    <name evidence="8" type="ORF">PF001_g680</name>
    <name evidence="7" type="ORF">PF002_g992</name>
    <name evidence="6" type="ORF">PF005_g652</name>
    <name evidence="5" type="ORF">PF006_g467</name>
    <name evidence="4" type="ORF">PF007_g765</name>
    <name evidence="2" type="ORF">PF009_g905</name>
    <name evidence="3" type="ORF">PF011_g9768</name>
</gene>
<evidence type="ECO:0000313" key="11">
    <source>
        <dbReference type="Proteomes" id="UP000437068"/>
    </source>
</evidence>
<organism evidence="6 10">
    <name type="scientific">Phytophthora fragariae</name>
    <dbReference type="NCBI Taxonomy" id="53985"/>
    <lineage>
        <taxon>Eukaryota</taxon>
        <taxon>Sar</taxon>
        <taxon>Stramenopiles</taxon>
        <taxon>Oomycota</taxon>
        <taxon>Peronosporomycetes</taxon>
        <taxon>Peronosporales</taxon>
        <taxon>Peronosporaceae</taxon>
        <taxon>Phytophthora</taxon>
    </lineage>
</organism>
<dbReference type="AlphaFoldDB" id="A0A6A3ZLW3"/>
<dbReference type="EMBL" id="QXFZ01000016">
    <property type="protein sequence ID" value="KAE9140187.1"/>
    <property type="molecule type" value="Genomic_DNA"/>
</dbReference>
<accession>A0A6A3ZLW3</accession>
<reference evidence="9 10" key="1">
    <citation type="submission" date="2018-08" db="EMBL/GenBank/DDBJ databases">
        <title>Genomic investigation of the strawberry pathogen Phytophthora fragariae indicates pathogenicity is determined by transcriptional variation in three key races.</title>
        <authorList>
            <person name="Adams T.M."/>
            <person name="Armitage A.D."/>
            <person name="Sobczyk M.K."/>
            <person name="Bates H.J."/>
            <person name="Dunwell J.M."/>
            <person name="Nellist C.F."/>
            <person name="Harrison R.J."/>
        </authorList>
    </citation>
    <scope>NUCLEOTIDE SEQUENCE [LARGE SCALE GENOMIC DNA]</scope>
    <source>
        <strain evidence="8 11">A4</strain>
        <strain evidence="7 12">BC-1</strain>
        <strain evidence="6 10">NOV-27</strain>
        <strain evidence="5 13">NOV-5</strain>
        <strain evidence="4 14">NOV-71</strain>
        <strain evidence="2 9">NOV-9</strain>
        <strain evidence="3 15">SCRP245</strain>
    </source>
</reference>
<comment type="caution">
    <text evidence="6">The sequence shown here is derived from an EMBL/GenBank/DDBJ whole genome shotgun (WGS) entry which is preliminary data.</text>
</comment>
<dbReference type="Proteomes" id="UP000441208">
    <property type="component" value="Unassembled WGS sequence"/>
</dbReference>
<dbReference type="Proteomes" id="UP000460718">
    <property type="component" value="Unassembled WGS sequence"/>
</dbReference>
<dbReference type="OrthoDB" id="108589at2759"/>
<dbReference type="Proteomes" id="UP000440367">
    <property type="component" value="Unassembled WGS sequence"/>
</dbReference>
<name>A0A6A3ZLW3_9STRA</name>
<keyword evidence="10" id="KW-1185">Reference proteome</keyword>
<dbReference type="EMBL" id="QXFW01000494">
    <property type="protein sequence ID" value="KAE9010574.1"/>
    <property type="molecule type" value="Genomic_DNA"/>
</dbReference>
<evidence type="ECO:0000313" key="13">
    <source>
        <dbReference type="Proteomes" id="UP000440732"/>
    </source>
</evidence>
<dbReference type="Proteomes" id="UP000437068">
    <property type="component" value="Unassembled WGS sequence"/>
</dbReference>
<evidence type="ECO:0000313" key="3">
    <source>
        <dbReference type="EMBL" id="KAE9010574.1"/>
    </source>
</evidence>
<evidence type="ECO:0000313" key="6">
    <source>
        <dbReference type="EMBL" id="KAE9237406.1"/>
    </source>
</evidence>
<evidence type="ECO:0000313" key="7">
    <source>
        <dbReference type="EMBL" id="KAE9257473.1"/>
    </source>
</evidence>
<dbReference type="Proteomes" id="UP000433483">
    <property type="component" value="Unassembled WGS sequence"/>
</dbReference>
<dbReference type="EMBL" id="QXGA01000010">
    <property type="protein sequence ID" value="KAE9155590.1"/>
    <property type="molecule type" value="Genomic_DNA"/>
</dbReference>
<evidence type="ECO:0000313" key="15">
    <source>
        <dbReference type="Proteomes" id="UP000460718"/>
    </source>
</evidence>
<evidence type="ECO:0000313" key="14">
    <source>
        <dbReference type="Proteomes" id="UP000441208"/>
    </source>
</evidence>
<evidence type="ECO:0000256" key="1">
    <source>
        <dbReference type="SAM" id="Coils"/>
    </source>
</evidence>
<dbReference type="EMBL" id="QXGE01000014">
    <property type="protein sequence ID" value="KAE9329837.1"/>
    <property type="molecule type" value="Genomic_DNA"/>
</dbReference>
<sequence length="199" mass="23280">MASSLDPPHWVVDLWLRIQQCDHWIQQDFHDQVLQSELRMLQQLQHSEQQIQQQQQQIEQEVKQTETLRQQLARLQEHQHKTDAILHNTRAAAHNARVFRDAAIHGGAHQLRRFVKMAPDRGDLLPGAPAPYSDIPRLSVGEVVPHRFFPANYAALRRWSHRRISELSVLLNDDFGIDCTDNLEERRIKLQRFLADGME</sequence>
<feature type="coiled-coil region" evidence="1">
    <location>
        <begin position="34"/>
        <end position="78"/>
    </location>
</feature>
<dbReference type="EMBL" id="QXGB01000014">
    <property type="protein sequence ID" value="KAE9237406.1"/>
    <property type="molecule type" value="Genomic_DNA"/>
</dbReference>
<evidence type="ECO:0000313" key="9">
    <source>
        <dbReference type="Proteomes" id="UP000429523"/>
    </source>
</evidence>
<evidence type="ECO:0000313" key="12">
    <source>
        <dbReference type="Proteomes" id="UP000440367"/>
    </source>
</evidence>
<evidence type="ECO:0000313" key="10">
    <source>
        <dbReference type="Proteomes" id="UP000433483"/>
    </source>
</evidence>
<evidence type="ECO:0000313" key="8">
    <source>
        <dbReference type="EMBL" id="KAE9329837.1"/>
    </source>
</evidence>
<evidence type="ECO:0000313" key="5">
    <source>
        <dbReference type="EMBL" id="KAE9155590.1"/>
    </source>
</evidence>
<keyword evidence="1" id="KW-0175">Coiled coil</keyword>
<dbReference type="Proteomes" id="UP000440732">
    <property type="component" value="Unassembled WGS sequence"/>
</dbReference>
<evidence type="ECO:0000313" key="4">
    <source>
        <dbReference type="EMBL" id="KAE9140187.1"/>
    </source>
</evidence>
<proteinExistence type="predicted"/>
<protein>
    <submittedName>
        <fullName evidence="6">Uncharacterized protein</fullName>
    </submittedName>
</protein>
<dbReference type="EMBL" id="QXGF01000019">
    <property type="protein sequence ID" value="KAE8949577.1"/>
    <property type="molecule type" value="Genomic_DNA"/>
</dbReference>